<dbReference type="AlphaFoldDB" id="A0A813J7N0"/>
<reference evidence="1" key="1">
    <citation type="submission" date="2021-02" db="EMBL/GenBank/DDBJ databases">
        <authorList>
            <person name="Dougan E. K."/>
            <person name="Rhodes N."/>
            <person name="Thang M."/>
            <person name="Chan C."/>
        </authorList>
    </citation>
    <scope>NUCLEOTIDE SEQUENCE</scope>
</reference>
<evidence type="ECO:0000313" key="1">
    <source>
        <dbReference type="EMBL" id="CAE8668783.1"/>
    </source>
</evidence>
<organism evidence="1 2">
    <name type="scientific">Polarella glacialis</name>
    <name type="common">Dinoflagellate</name>
    <dbReference type="NCBI Taxonomy" id="89957"/>
    <lineage>
        <taxon>Eukaryota</taxon>
        <taxon>Sar</taxon>
        <taxon>Alveolata</taxon>
        <taxon>Dinophyceae</taxon>
        <taxon>Suessiales</taxon>
        <taxon>Suessiaceae</taxon>
        <taxon>Polarella</taxon>
    </lineage>
</organism>
<feature type="non-terminal residue" evidence="1">
    <location>
        <position position="189"/>
    </location>
</feature>
<feature type="non-terminal residue" evidence="1">
    <location>
        <position position="1"/>
    </location>
</feature>
<gene>
    <name evidence="1" type="ORF">PGLA2088_LOCUS17026</name>
</gene>
<proteinExistence type="predicted"/>
<comment type="caution">
    <text evidence="1">The sequence shown here is derived from an EMBL/GenBank/DDBJ whole genome shotgun (WGS) entry which is preliminary data.</text>
</comment>
<dbReference type="EMBL" id="CAJNNW010022080">
    <property type="protein sequence ID" value="CAE8668783.1"/>
    <property type="molecule type" value="Genomic_DNA"/>
</dbReference>
<name>A0A813J7N0_POLGL</name>
<dbReference type="Proteomes" id="UP000626109">
    <property type="component" value="Unassembled WGS sequence"/>
</dbReference>
<accession>A0A813J7N0</accession>
<protein>
    <submittedName>
        <fullName evidence="1">Uncharacterized protein</fullName>
    </submittedName>
</protein>
<evidence type="ECO:0000313" key="2">
    <source>
        <dbReference type="Proteomes" id="UP000626109"/>
    </source>
</evidence>
<sequence length="189" mass="21214">VASQLLWALNGQTTTPPPGWDRIECKTYSCSKWDNWTAVNFTNSTEICQMVQDEAMAGFAAKAPGYCRSWKNNGLGAWKNCRQEYCKMYADIQTNLSHLGGPGFYGGDECRPLLNFNETLCLTDYRDSAGFCDCICPAMDILEPEKGGYSCEAEIMSFLLLGRRGYELAKRVNLNGFCARLLCDWFAKI</sequence>